<dbReference type="Proteomes" id="UP001060112">
    <property type="component" value="Chromosome"/>
</dbReference>
<gene>
    <name evidence="9" type="ORF">NMU03_04540</name>
</gene>
<name>A0ABY5I408_9FIRM</name>
<evidence type="ECO:0000256" key="6">
    <source>
        <dbReference type="ARBA" id="ARBA00022989"/>
    </source>
</evidence>
<reference evidence="9" key="1">
    <citation type="submission" date="2022-07" db="EMBL/GenBank/DDBJ databases">
        <title>Faecal culturing of patients with breast cancer.</title>
        <authorList>
            <person name="Teng N.M.Y."/>
            <person name="Kiu R."/>
            <person name="Evans R."/>
            <person name="Baker D.J."/>
            <person name="Zenner C."/>
            <person name="Robinson S.D."/>
            <person name="Hall L.J."/>
        </authorList>
    </citation>
    <scope>NUCLEOTIDE SEQUENCE</scope>
    <source>
        <strain evidence="9">LH1062</strain>
    </source>
</reference>
<sequence length="390" mass="43810">MKTSIKIRDLTLKNILIILTYGALLVLGVIYFEKIFYYLENLIGIIQPFIIGFILAFIFNIPMKLFEKKLPIQNEKRKKIISAILAVLLILLVLFIVIMVVVPQVIENIRMLIDNLPNIFSQTEKWLTYLFEEVHLSADLLEKLNTLQDRMTQALLSSLTTWAVGIASGVSQITTSIVNVFMGFVMAIYMLFSKDKLIRQIKKIGEAVLNEKHYQYISEVLSLTGSTFESFLAGQLTESVIIGVLCYIGCIILDIPYASIAAIVIGFTNIIPYFGPIIGAVISSVLIVFVSPIKALIFLVFSTLLQQFESNLIYPHVVGNSVGLSALWVLFAVSAGGGLFGIPGMIFGLPTFSVIYELLRRWTNSRLKMKQELKNNNEKQSRSKQDESDF</sequence>
<feature type="transmembrane region" description="Helical" evidence="8">
    <location>
        <begin position="313"/>
        <end position="333"/>
    </location>
</feature>
<evidence type="ECO:0000256" key="8">
    <source>
        <dbReference type="SAM" id="Phobius"/>
    </source>
</evidence>
<keyword evidence="7 8" id="KW-0472">Membrane</keyword>
<feature type="transmembrane region" description="Helical" evidence="8">
    <location>
        <begin position="273"/>
        <end position="301"/>
    </location>
</feature>
<feature type="transmembrane region" description="Helical" evidence="8">
    <location>
        <begin position="159"/>
        <end position="192"/>
    </location>
</feature>
<feature type="transmembrane region" description="Helical" evidence="8">
    <location>
        <begin position="38"/>
        <end position="59"/>
    </location>
</feature>
<dbReference type="Pfam" id="PF01594">
    <property type="entry name" value="AI-2E_transport"/>
    <property type="match status" value="1"/>
</dbReference>
<dbReference type="EMBL" id="CP101620">
    <property type="protein sequence ID" value="UTY40074.1"/>
    <property type="molecule type" value="Genomic_DNA"/>
</dbReference>
<comment type="similarity">
    <text evidence="2">Belongs to the autoinducer-2 exporter (AI-2E) (TC 2.A.86) family.</text>
</comment>
<organism evidence="9 10">
    <name type="scientific">Allocoprobacillus halotolerans</name>
    <dbReference type="NCBI Taxonomy" id="2944914"/>
    <lineage>
        <taxon>Bacteria</taxon>
        <taxon>Bacillati</taxon>
        <taxon>Bacillota</taxon>
        <taxon>Erysipelotrichia</taxon>
        <taxon>Erysipelotrichales</taxon>
        <taxon>Erysipelotrichaceae</taxon>
        <taxon>Allocoprobacillus</taxon>
    </lineage>
</organism>
<protein>
    <submittedName>
        <fullName evidence="9">AI-2E family transporter</fullName>
    </submittedName>
</protein>
<evidence type="ECO:0000256" key="1">
    <source>
        <dbReference type="ARBA" id="ARBA00004651"/>
    </source>
</evidence>
<evidence type="ECO:0000256" key="7">
    <source>
        <dbReference type="ARBA" id="ARBA00023136"/>
    </source>
</evidence>
<dbReference type="PANTHER" id="PTHR21716:SF53">
    <property type="entry name" value="PERMEASE PERM-RELATED"/>
    <property type="match status" value="1"/>
</dbReference>
<keyword evidence="5 8" id="KW-0812">Transmembrane</keyword>
<proteinExistence type="inferred from homology"/>
<comment type="subcellular location">
    <subcellularLocation>
        <location evidence="1">Cell membrane</location>
        <topology evidence="1">Multi-pass membrane protein</topology>
    </subcellularLocation>
</comment>
<dbReference type="InterPro" id="IPR002549">
    <property type="entry name" value="AI-2E-like"/>
</dbReference>
<evidence type="ECO:0000256" key="3">
    <source>
        <dbReference type="ARBA" id="ARBA00022448"/>
    </source>
</evidence>
<keyword evidence="6 8" id="KW-1133">Transmembrane helix</keyword>
<evidence type="ECO:0000256" key="4">
    <source>
        <dbReference type="ARBA" id="ARBA00022475"/>
    </source>
</evidence>
<dbReference type="PANTHER" id="PTHR21716">
    <property type="entry name" value="TRANSMEMBRANE PROTEIN"/>
    <property type="match status" value="1"/>
</dbReference>
<evidence type="ECO:0000256" key="5">
    <source>
        <dbReference type="ARBA" id="ARBA00022692"/>
    </source>
</evidence>
<evidence type="ECO:0000313" key="10">
    <source>
        <dbReference type="Proteomes" id="UP001060112"/>
    </source>
</evidence>
<feature type="transmembrane region" description="Helical" evidence="8">
    <location>
        <begin position="240"/>
        <end position="267"/>
    </location>
</feature>
<keyword evidence="4" id="KW-1003">Cell membrane</keyword>
<dbReference type="RefSeq" id="WP_290141508.1">
    <property type="nucleotide sequence ID" value="NZ_CP101620.1"/>
</dbReference>
<feature type="transmembrane region" description="Helical" evidence="8">
    <location>
        <begin position="80"/>
        <end position="102"/>
    </location>
</feature>
<accession>A0ABY5I408</accession>
<evidence type="ECO:0000256" key="2">
    <source>
        <dbReference type="ARBA" id="ARBA00009773"/>
    </source>
</evidence>
<feature type="transmembrane region" description="Helical" evidence="8">
    <location>
        <begin position="12"/>
        <end position="32"/>
    </location>
</feature>
<feature type="transmembrane region" description="Helical" evidence="8">
    <location>
        <begin position="339"/>
        <end position="359"/>
    </location>
</feature>
<keyword evidence="10" id="KW-1185">Reference proteome</keyword>
<evidence type="ECO:0000313" key="9">
    <source>
        <dbReference type="EMBL" id="UTY40074.1"/>
    </source>
</evidence>
<keyword evidence="3" id="KW-0813">Transport</keyword>